<feature type="non-terminal residue" evidence="2">
    <location>
        <position position="96"/>
    </location>
</feature>
<keyword evidence="1" id="KW-1133">Transmembrane helix</keyword>
<name>A0A9P6ZSB9_9AGAM</name>
<keyword evidence="1" id="KW-0472">Membrane</keyword>
<dbReference type="EMBL" id="JABBWD010000030">
    <property type="protein sequence ID" value="KAG1775869.1"/>
    <property type="molecule type" value="Genomic_DNA"/>
</dbReference>
<keyword evidence="3" id="KW-1185">Reference proteome</keyword>
<comment type="caution">
    <text evidence="2">The sequence shown here is derived from an EMBL/GenBank/DDBJ whole genome shotgun (WGS) entry which is preliminary data.</text>
</comment>
<dbReference type="OrthoDB" id="2690073at2759"/>
<evidence type="ECO:0000256" key="1">
    <source>
        <dbReference type="SAM" id="Phobius"/>
    </source>
</evidence>
<organism evidence="2 3">
    <name type="scientific">Suillus placidus</name>
    <dbReference type="NCBI Taxonomy" id="48579"/>
    <lineage>
        <taxon>Eukaryota</taxon>
        <taxon>Fungi</taxon>
        <taxon>Dikarya</taxon>
        <taxon>Basidiomycota</taxon>
        <taxon>Agaricomycotina</taxon>
        <taxon>Agaricomycetes</taxon>
        <taxon>Agaricomycetidae</taxon>
        <taxon>Boletales</taxon>
        <taxon>Suillineae</taxon>
        <taxon>Suillaceae</taxon>
        <taxon>Suillus</taxon>
    </lineage>
</organism>
<proteinExistence type="predicted"/>
<accession>A0A9P6ZSB9</accession>
<evidence type="ECO:0000313" key="3">
    <source>
        <dbReference type="Proteomes" id="UP000714275"/>
    </source>
</evidence>
<dbReference type="Proteomes" id="UP000714275">
    <property type="component" value="Unassembled WGS sequence"/>
</dbReference>
<feature type="transmembrane region" description="Helical" evidence="1">
    <location>
        <begin position="12"/>
        <end position="32"/>
    </location>
</feature>
<evidence type="ECO:0000313" key="2">
    <source>
        <dbReference type="EMBL" id="KAG1775869.1"/>
    </source>
</evidence>
<protein>
    <submittedName>
        <fullName evidence="2">Uncharacterized protein</fullName>
    </submittedName>
</protein>
<dbReference type="AlphaFoldDB" id="A0A9P6ZSB9"/>
<reference evidence="2" key="1">
    <citation type="journal article" date="2020" name="New Phytol.">
        <title>Comparative genomics reveals dynamic genome evolution in host specialist ectomycorrhizal fungi.</title>
        <authorList>
            <person name="Lofgren L.A."/>
            <person name="Nguyen N.H."/>
            <person name="Vilgalys R."/>
            <person name="Ruytinx J."/>
            <person name="Liao H.L."/>
            <person name="Branco S."/>
            <person name="Kuo A."/>
            <person name="LaButti K."/>
            <person name="Lipzen A."/>
            <person name="Andreopoulos W."/>
            <person name="Pangilinan J."/>
            <person name="Riley R."/>
            <person name="Hundley H."/>
            <person name="Na H."/>
            <person name="Barry K."/>
            <person name="Grigoriev I.V."/>
            <person name="Stajich J.E."/>
            <person name="Kennedy P.G."/>
        </authorList>
    </citation>
    <scope>NUCLEOTIDE SEQUENCE</scope>
    <source>
        <strain evidence="2">DOB743</strain>
    </source>
</reference>
<gene>
    <name evidence="2" type="ORF">EV702DRAFT_1269170</name>
</gene>
<feature type="transmembrane region" description="Helical" evidence="1">
    <location>
        <begin position="39"/>
        <end position="61"/>
    </location>
</feature>
<sequence>MALNPLAECLRSTILFIFFLLPYSIVFLPSILKLQSYGFELVFTLAALGLATLIANVYYVFSLAPDYFGPLGHNWGCVSQLFNWVILITHILSLSL</sequence>
<feature type="transmembrane region" description="Helical" evidence="1">
    <location>
        <begin position="73"/>
        <end position="94"/>
    </location>
</feature>
<keyword evidence="1" id="KW-0812">Transmembrane</keyword>